<proteinExistence type="predicted"/>
<comment type="caution">
    <text evidence="1">The sequence shown here is derived from an EMBL/GenBank/DDBJ whole genome shotgun (WGS) entry which is preliminary data.</text>
</comment>
<name>A0ABD1L1E8_9FABA</name>
<protein>
    <submittedName>
        <fullName evidence="1">Uncharacterized protein</fullName>
    </submittedName>
</protein>
<dbReference type="AlphaFoldDB" id="A0ABD1L1E8"/>
<dbReference type="EMBL" id="JBGMDY010000011">
    <property type="protein sequence ID" value="KAL2317355.1"/>
    <property type="molecule type" value="Genomic_DNA"/>
</dbReference>
<sequence>MLRKKLARGSSLLYLMPWRKISFSTNGNELSCLRCEILGSGMQVLPLFIDMSF</sequence>
<reference evidence="1 2" key="1">
    <citation type="submission" date="2024-08" db="EMBL/GenBank/DDBJ databases">
        <title>Insights into the chromosomal genome structure of Flemingia macrophylla.</title>
        <authorList>
            <person name="Ding Y."/>
            <person name="Zhao Y."/>
            <person name="Bi W."/>
            <person name="Wu M."/>
            <person name="Zhao G."/>
            <person name="Gong Y."/>
            <person name="Li W."/>
            <person name="Zhang P."/>
        </authorList>
    </citation>
    <scope>NUCLEOTIDE SEQUENCE [LARGE SCALE GENOMIC DNA]</scope>
    <source>
        <strain evidence="1">DYQJB</strain>
        <tissue evidence="1">Leaf</tissue>
    </source>
</reference>
<accession>A0ABD1L1E8</accession>
<gene>
    <name evidence="1" type="ORF">Fmac_031231</name>
</gene>
<dbReference type="Proteomes" id="UP001603857">
    <property type="component" value="Unassembled WGS sequence"/>
</dbReference>
<keyword evidence="2" id="KW-1185">Reference proteome</keyword>
<organism evidence="1 2">
    <name type="scientific">Flemingia macrophylla</name>
    <dbReference type="NCBI Taxonomy" id="520843"/>
    <lineage>
        <taxon>Eukaryota</taxon>
        <taxon>Viridiplantae</taxon>
        <taxon>Streptophyta</taxon>
        <taxon>Embryophyta</taxon>
        <taxon>Tracheophyta</taxon>
        <taxon>Spermatophyta</taxon>
        <taxon>Magnoliopsida</taxon>
        <taxon>eudicotyledons</taxon>
        <taxon>Gunneridae</taxon>
        <taxon>Pentapetalae</taxon>
        <taxon>rosids</taxon>
        <taxon>fabids</taxon>
        <taxon>Fabales</taxon>
        <taxon>Fabaceae</taxon>
        <taxon>Papilionoideae</taxon>
        <taxon>50 kb inversion clade</taxon>
        <taxon>NPAAA clade</taxon>
        <taxon>indigoferoid/millettioid clade</taxon>
        <taxon>Phaseoleae</taxon>
        <taxon>Flemingia</taxon>
    </lineage>
</organism>
<evidence type="ECO:0000313" key="1">
    <source>
        <dbReference type="EMBL" id="KAL2317355.1"/>
    </source>
</evidence>
<evidence type="ECO:0000313" key="2">
    <source>
        <dbReference type="Proteomes" id="UP001603857"/>
    </source>
</evidence>